<evidence type="ECO:0000313" key="2">
    <source>
        <dbReference type="EMBL" id="MFC6397462.1"/>
    </source>
</evidence>
<evidence type="ECO:0000259" key="1">
    <source>
        <dbReference type="Pfam" id="PF17844"/>
    </source>
</evidence>
<dbReference type="RefSeq" id="WP_386769554.1">
    <property type="nucleotide sequence ID" value="NZ_JBHSUA010000020.1"/>
</dbReference>
<dbReference type="Gene3D" id="3.30.1050.40">
    <property type="match status" value="1"/>
</dbReference>
<gene>
    <name evidence="2" type="ORF">ACFP57_10780</name>
</gene>
<accession>A0ABW1X2L1</accession>
<proteinExistence type="predicted"/>
<name>A0ABW1X2L1_9ACTN</name>
<dbReference type="Pfam" id="PF17844">
    <property type="entry name" value="SCP_3"/>
    <property type="match status" value="1"/>
</dbReference>
<organism evidence="2 3">
    <name type="scientific">Luteococcus sanguinis</name>
    <dbReference type="NCBI Taxonomy" id="174038"/>
    <lineage>
        <taxon>Bacteria</taxon>
        <taxon>Bacillati</taxon>
        <taxon>Actinomycetota</taxon>
        <taxon>Actinomycetes</taxon>
        <taxon>Propionibacteriales</taxon>
        <taxon>Propionibacteriaceae</taxon>
        <taxon>Luteococcus</taxon>
    </lineage>
</organism>
<feature type="domain" description="Bacterial SCP orthologue" evidence="1">
    <location>
        <begin position="150"/>
        <end position="243"/>
    </location>
</feature>
<dbReference type="InterPro" id="IPR041629">
    <property type="entry name" value="SCP_3"/>
</dbReference>
<protein>
    <submittedName>
        <fullName evidence="2">Sterol carrier family protein</fullName>
    </submittedName>
</protein>
<evidence type="ECO:0000313" key="3">
    <source>
        <dbReference type="Proteomes" id="UP001596266"/>
    </source>
</evidence>
<dbReference type="Proteomes" id="UP001596266">
    <property type="component" value="Unassembled WGS sequence"/>
</dbReference>
<keyword evidence="3" id="KW-1185">Reference proteome</keyword>
<reference evidence="3" key="1">
    <citation type="journal article" date="2019" name="Int. J. Syst. Evol. Microbiol.">
        <title>The Global Catalogue of Microorganisms (GCM) 10K type strain sequencing project: providing services to taxonomists for standard genome sequencing and annotation.</title>
        <authorList>
            <consortium name="The Broad Institute Genomics Platform"/>
            <consortium name="The Broad Institute Genome Sequencing Center for Infectious Disease"/>
            <person name="Wu L."/>
            <person name="Ma J."/>
        </authorList>
    </citation>
    <scope>NUCLEOTIDE SEQUENCE [LARGE SCALE GENOMIC DNA]</scope>
    <source>
        <strain evidence="3">CGMCC 1.15277</strain>
    </source>
</reference>
<dbReference type="EMBL" id="JBHSUA010000020">
    <property type="protein sequence ID" value="MFC6397462.1"/>
    <property type="molecule type" value="Genomic_DNA"/>
</dbReference>
<comment type="caution">
    <text evidence="2">The sequence shown here is derived from an EMBL/GenBank/DDBJ whole genome shotgun (WGS) entry which is preliminary data.</text>
</comment>
<sequence length="250" mass="26376">MTIMAARSDRALRSACELVGAQAREMVGRESGLGKQGRAHAIVLLDDVLGALDSPTTSRPVEFPEVMNRRSRDVQPLLELTREMMHSVGAVTLVNIGTTRAAALTAKLGDDLPMSVQTRDGDVRLADHLRATLVELVVLAMGTPALQPAALRDVARSLATALAARHPGQTIEVRVPPATAVQLGSMASGPTHTRGTPPNVVETDERTWVRLATGLMSLDHAISDGLVTSSGSHADELAQMLPVVDLAPLG</sequence>